<dbReference type="EMBL" id="MLAK01001116">
    <property type="protein sequence ID" value="OHS97410.1"/>
    <property type="molecule type" value="Genomic_DNA"/>
</dbReference>
<dbReference type="GeneID" id="94845493"/>
<proteinExistence type="predicted"/>
<dbReference type="VEuPathDB" id="TrichDB:TRFO_36365"/>
<sequence length="198" mass="22071">MIDSDYEIGSSSEAIPFQDNIEITIPKTEAKNLTPEKILQILHNRFDFSSDSSDFQIYEEDTKISSQSETDLSCDENANTNLVTIKLRRVPRKILTPDNIPDLNKLIELSDSYSEESESSHDYSNTKGYESLQKALARAFSSDSGTYGSENSSDSSQNINNKSIDSIKRKVTLAHLAAFALAGYSTICKEKELESTAY</sequence>
<name>A0A1J4JE27_9EUKA</name>
<gene>
    <name evidence="1" type="ORF">TRFO_36365</name>
</gene>
<protein>
    <submittedName>
        <fullName evidence="1">Uncharacterized protein</fullName>
    </submittedName>
</protein>
<evidence type="ECO:0000313" key="1">
    <source>
        <dbReference type="EMBL" id="OHS97410.1"/>
    </source>
</evidence>
<dbReference type="Proteomes" id="UP000179807">
    <property type="component" value="Unassembled WGS sequence"/>
</dbReference>
<comment type="caution">
    <text evidence="1">The sequence shown here is derived from an EMBL/GenBank/DDBJ whole genome shotgun (WGS) entry which is preliminary data.</text>
</comment>
<organism evidence="1 2">
    <name type="scientific">Tritrichomonas foetus</name>
    <dbReference type="NCBI Taxonomy" id="1144522"/>
    <lineage>
        <taxon>Eukaryota</taxon>
        <taxon>Metamonada</taxon>
        <taxon>Parabasalia</taxon>
        <taxon>Tritrichomonadida</taxon>
        <taxon>Tritrichomonadidae</taxon>
        <taxon>Tritrichomonas</taxon>
    </lineage>
</organism>
<reference evidence="1" key="1">
    <citation type="submission" date="2016-10" db="EMBL/GenBank/DDBJ databases">
        <authorList>
            <person name="Benchimol M."/>
            <person name="Almeida L.G."/>
            <person name="Vasconcelos A.T."/>
            <person name="Perreira-Neves A."/>
            <person name="Rosa I.A."/>
            <person name="Tasca T."/>
            <person name="Bogo M.R."/>
            <person name="de Souza W."/>
        </authorList>
    </citation>
    <scope>NUCLEOTIDE SEQUENCE [LARGE SCALE GENOMIC DNA]</scope>
    <source>
        <strain evidence="1">K</strain>
    </source>
</reference>
<keyword evidence="2" id="KW-1185">Reference proteome</keyword>
<evidence type="ECO:0000313" key="2">
    <source>
        <dbReference type="Proteomes" id="UP000179807"/>
    </source>
</evidence>
<accession>A0A1J4JE27</accession>
<dbReference type="RefSeq" id="XP_068350547.1">
    <property type="nucleotide sequence ID" value="XM_068510789.1"/>
</dbReference>
<dbReference type="AlphaFoldDB" id="A0A1J4JE27"/>